<sequence length="37" mass="4682">LRCRNCYFIRVNGRMHVECREHPRHKAREIFNVKLLW</sequence>
<accession>A0A0K0DP44</accession>
<dbReference type="GO" id="GO:0005840">
    <property type="term" value="C:ribosome"/>
    <property type="evidence" value="ECO:0007669"/>
    <property type="project" value="UniProtKB-KW"/>
</dbReference>
<proteinExistence type="inferred from homology"/>
<dbReference type="Proteomes" id="UP000035642">
    <property type="component" value="Unassembled WGS sequence"/>
</dbReference>
<keyword evidence="5" id="KW-1185">Reference proteome</keyword>
<evidence type="ECO:0000313" key="5">
    <source>
        <dbReference type="Proteomes" id="UP000035642"/>
    </source>
</evidence>
<organism evidence="5 6">
    <name type="scientific">Angiostrongylus cantonensis</name>
    <name type="common">Rat lungworm</name>
    <dbReference type="NCBI Taxonomy" id="6313"/>
    <lineage>
        <taxon>Eukaryota</taxon>
        <taxon>Metazoa</taxon>
        <taxon>Ecdysozoa</taxon>
        <taxon>Nematoda</taxon>
        <taxon>Chromadorea</taxon>
        <taxon>Rhabditida</taxon>
        <taxon>Rhabditina</taxon>
        <taxon>Rhabditomorpha</taxon>
        <taxon>Strongyloidea</taxon>
        <taxon>Metastrongylidae</taxon>
        <taxon>Angiostrongylus</taxon>
    </lineage>
</organism>
<evidence type="ECO:0000256" key="2">
    <source>
        <dbReference type="ARBA" id="ARBA00022980"/>
    </source>
</evidence>
<dbReference type="Pfam" id="PF00444">
    <property type="entry name" value="Ribosomal_L36"/>
    <property type="match status" value="1"/>
</dbReference>
<evidence type="ECO:0000256" key="1">
    <source>
        <dbReference type="ARBA" id="ARBA00007645"/>
    </source>
</evidence>
<dbReference type="WBParaSite" id="ACAC_0001353301-mRNA-1">
    <property type="protein sequence ID" value="ACAC_0001353301-mRNA-1"/>
    <property type="gene ID" value="ACAC_0001353301"/>
</dbReference>
<evidence type="ECO:0000256" key="4">
    <source>
        <dbReference type="ARBA" id="ARBA00035411"/>
    </source>
</evidence>
<reference evidence="6" key="2">
    <citation type="submission" date="2017-02" db="UniProtKB">
        <authorList>
            <consortium name="WormBaseParasite"/>
        </authorList>
    </citation>
    <scope>IDENTIFICATION</scope>
</reference>
<dbReference type="AlphaFoldDB" id="A0A0K0DP44"/>
<dbReference type="SUPFAM" id="SSF57840">
    <property type="entry name" value="Ribosomal protein L36"/>
    <property type="match status" value="1"/>
</dbReference>
<protein>
    <recommendedName>
        <fullName evidence="4">39S ribosomal protein L36, mitochondrial</fullName>
    </recommendedName>
</protein>
<comment type="similarity">
    <text evidence="1">Belongs to the bacterial ribosomal protein bL36 family.</text>
</comment>
<dbReference type="GO" id="GO:0003735">
    <property type="term" value="F:structural constituent of ribosome"/>
    <property type="evidence" value="ECO:0007669"/>
    <property type="project" value="InterPro"/>
</dbReference>
<name>A0A0K0DP44_ANGCA</name>
<evidence type="ECO:0000256" key="3">
    <source>
        <dbReference type="ARBA" id="ARBA00023274"/>
    </source>
</evidence>
<dbReference type="InterPro" id="IPR035977">
    <property type="entry name" value="Ribosomal_bL36_sp"/>
</dbReference>
<evidence type="ECO:0000313" key="6">
    <source>
        <dbReference type="WBParaSite" id="ACAC_0001353301-mRNA-1"/>
    </source>
</evidence>
<dbReference type="GO" id="GO:1990904">
    <property type="term" value="C:ribonucleoprotein complex"/>
    <property type="evidence" value="ECO:0007669"/>
    <property type="project" value="UniProtKB-KW"/>
</dbReference>
<reference evidence="5" key="1">
    <citation type="submission" date="2012-09" db="EMBL/GenBank/DDBJ databases">
        <authorList>
            <person name="Martin A.A."/>
        </authorList>
    </citation>
    <scope>NUCLEOTIDE SEQUENCE</scope>
</reference>
<dbReference type="InterPro" id="IPR000473">
    <property type="entry name" value="Ribosomal_bL36"/>
</dbReference>
<keyword evidence="3" id="KW-0687">Ribonucleoprotein</keyword>
<keyword evidence="2" id="KW-0689">Ribosomal protein</keyword>
<dbReference type="GO" id="GO:0006412">
    <property type="term" value="P:translation"/>
    <property type="evidence" value="ECO:0007669"/>
    <property type="project" value="InterPro"/>
</dbReference>
<dbReference type="STRING" id="6313.A0A0K0DP44"/>